<dbReference type="Proteomes" id="UP000639772">
    <property type="component" value="Unassembled WGS sequence"/>
</dbReference>
<evidence type="ECO:0000256" key="1">
    <source>
        <dbReference type="ARBA" id="ARBA00004141"/>
    </source>
</evidence>
<dbReference type="CDD" id="cd00333">
    <property type="entry name" value="MIP"/>
    <property type="match status" value="1"/>
</dbReference>
<dbReference type="AlphaFoldDB" id="A0A835RUI1"/>
<name>A0A835RUI1_VANPL</name>
<dbReference type="InterPro" id="IPR023271">
    <property type="entry name" value="Aquaporin-like"/>
</dbReference>
<evidence type="ECO:0000313" key="8">
    <source>
        <dbReference type="Proteomes" id="UP000639772"/>
    </source>
</evidence>
<keyword evidence="4 6" id="KW-0472">Membrane</keyword>
<dbReference type="EMBL" id="JADCNM010000002">
    <property type="protein sequence ID" value="KAG0494685.1"/>
    <property type="molecule type" value="Genomic_DNA"/>
</dbReference>
<dbReference type="GO" id="GO:0016020">
    <property type="term" value="C:membrane"/>
    <property type="evidence" value="ECO:0007669"/>
    <property type="project" value="UniProtKB-SubCell"/>
</dbReference>
<dbReference type="PANTHER" id="PTHR45724">
    <property type="entry name" value="AQUAPORIN NIP2-1"/>
    <property type="match status" value="1"/>
</dbReference>
<proteinExistence type="inferred from homology"/>
<evidence type="ECO:0000256" key="6">
    <source>
        <dbReference type="SAM" id="Phobius"/>
    </source>
</evidence>
<keyword evidence="5" id="KW-0813">Transport</keyword>
<comment type="caution">
    <text evidence="7">The sequence shown here is derived from an EMBL/GenBank/DDBJ whole genome shotgun (WGS) entry which is preliminary data.</text>
</comment>
<sequence length="321" mass="34881">MGRAGQGIPASLKPRFDLQKGFRMGKQKEESSDVIKRINGKQLLTIQKASFSQLLLLMNTSPLFTLLCLDVQMVAELLGTYLLVFVGCGAAYIRKRDGITLTGVALTWALDVVAIVYAIAHISGSHINPAATLAFAVVGLFPWKLVPLYVMSQLVGAIFGSLTLRWLFDGEPARLMLTQPVGTNPASDLTVMAWEIIITFILLFVICESVLDPRASKGLGGMAIGAAVFVDVILAEDITGCSLNPARSIGPAIVNWNFSKLWIYIISPTIGAVAGTSLYSFLRLAREPETSNYIQNIRSPSVHSDHVLENPTYLERSLEIA</sequence>
<dbReference type="OrthoDB" id="779496at2759"/>
<dbReference type="GO" id="GO:0015267">
    <property type="term" value="F:channel activity"/>
    <property type="evidence" value="ECO:0007669"/>
    <property type="project" value="InterPro"/>
</dbReference>
<accession>A0A835RUI1</accession>
<keyword evidence="3 6" id="KW-1133">Transmembrane helix</keyword>
<dbReference type="PRINTS" id="PR00783">
    <property type="entry name" value="MINTRINSICP"/>
</dbReference>
<comment type="similarity">
    <text evidence="5">Belongs to the MIP/aquaporin (TC 1.A.8) family.</text>
</comment>
<feature type="transmembrane region" description="Helical" evidence="6">
    <location>
        <begin position="218"/>
        <end position="235"/>
    </location>
</feature>
<feature type="transmembrane region" description="Helical" evidence="6">
    <location>
        <begin position="126"/>
        <end position="143"/>
    </location>
</feature>
<evidence type="ECO:0000256" key="3">
    <source>
        <dbReference type="ARBA" id="ARBA00022989"/>
    </source>
</evidence>
<dbReference type="PANTHER" id="PTHR45724:SF21">
    <property type="entry name" value="MAJOR INTRINSIC PROTEIN"/>
    <property type="match status" value="1"/>
</dbReference>
<evidence type="ECO:0000256" key="2">
    <source>
        <dbReference type="ARBA" id="ARBA00022692"/>
    </source>
</evidence>
<reference evidence="7 8" key="1">
    <citation type="journal article" date="2020" name="Nat. Food">
        <title>A phased Vanilla planifolia genome enables genetic improvement of flavour and production.</title>
        <authorList>
            <person name="Hasing T."/>
            <person name="Tang H."/>
            <person name="Brym M."/>
            <person name="Khazi F."/>
            <person name="Huang T."/>
            <person name="Chambers A.H."/>
        </authorList>
    </citation>
    <scope>NUCLEOTIDE SEQUENCE [LARGE SCALE GENOMIC DNA]</scope>
    <source>
        <tissue evidence="7">Leaf</tissue>
    </source>
</reference>
<dbReference type="Pfam" id="PF00230">
    <property type="entry name" value="MIP"/>
    <property type="match status" value="1"/>
</dbReference>
<dbReference type="InterPro" id="IPR034294">
    <property type="entry name" value="Aquaporin_transptr"/>
</dbReference>
<feature type="transmembrane region" description="Helical" evidence="6">
    <location>
        <begin position="148"/>
        <end position="168"/>
    </location>
</feature>
<keyword evidence="2 5" id="KW-0812">Transmembrane</keyword>
<gene>
    <name evidence="7" type="ORF">HPP92_005679</name>
</gene>
<protein>
    <recommendedName>
        <fullName evidence="9">Aquaporin</fullName>
    </recommendedName>
</protein>
<dbReference type="InterPro" id="IPR000425">
    <property type="entry name" value="MIP"/>
</dbReference>
<feature type="transmembrane region" description="Helical" evidence="6">
    <location>
        <begin position="98"/>
        <end position="120"/>
    </location>
</feature>
<feature type="transmembrane region" description="Helical" evidence="6">
    <location>
        <begin position="261"/>
        <end position="282"/>
    </location>
</feature>
<feature type="transmembrane region" description="Helical" evidence="6">
    <location>
        <begin position="191"/>
        <end position="211"/>
    </location>
</feature>
<evidence type="ECO:0008006" key="9">
    <source>
        <dbReference type="Google" id="ProtNLM"/>
    </source>
</evidence>
<feature type="transmembrane region" description="Helical" evidence="6">
    <location>
        <begin position="63"/>
        <end position="86"/>
    </location>
</feature>
<evidence type="ECO:0000313" key="7">
    <source>
        <dbReference type="EMBL" id="KAG0494685.1"/>
    </source>
</evidence>
<organism evidence="7 8">
    <name type="scientific">Vanilla planifolia</name>
    <name type="common">Vanilla</name>
    <dbReference type="NCBI Taxonomy" id="51239"/>
    <lineage>
        <taxon>Eukaryota</taxon>
        <taxon>Viridiplantae</taxon>
        <taxon>Streptophyta</taxon>
        <taxon>Embryophyta</taxon>
        <taxon>Tracheophyta</taxon>
        <taxon>Spermatophyta</taxon>
        <taxon>Magnoliopsida</taxon>
        <taxon>Liliopsida</taxon>
        <taxon>Asparagales</taxon>
        <taxon>Orchidaceae</taxon>
        <taxon>Vanilloideae</taxon>
        <taxon>Vanilleae</taxon>
        <taxon>Vanilla</taxon>
    </lineage>
</organism>
<dbReference type="SUPFAM" id="SSF81338">
    <property type="entry name" value="Aquaporin-like"/>
    <property type="match status" value="1"/>
</dbReference>
<comment type="subcellular location">
    <subcellularLocation>
        <location evidence="1">Membrane</location>
        <topology evidence="1">Multi-pass membrane protein</topology>
    </subcellularLocation>
</comment>
<evidence type="ECO:0000256" key="4">
    <source>
        <dbReference type="ARBA" id="ARBA00023136"/>
    </source>
</evidence>
<dbReference type="Gene3D" id="1.20.1080.10">
    <property type="entry name" value="Glycerol uptake facilitator protein"/>
    <property type="match status" value="1"/>
</dbReference>
<evidence type="ECO:0000256" key="5">
    <source>
        <dbReference type="RuleBase" id="RU000477"/>
    </source>
</evidence>